<dbReference type="SUPFAM" id="SSF51735">
    <property type="entry name" value="NAD(P)-binding Rossmann-fold domains"/>
    <property type="match status" value="1"/>
</dbReference>
<dbReference type="PANTHER" id="PTHR43593">
    <property type="match status" value="1"/>
</dbReference>
<dbReference type="SUPFAM" id="SSF55347">
    <property type="entry name" value="Glyceraldehyde-3-phosphate dehydrogenase-like, C-terminal domain"/>
    <property type="match status" value="1"/>
</dbReference>
<dbReference type="Proteomes" id="UP000539175">
    <property type="component" value="Unassembled WGS sequence"/>
</dbReference>
<dbReference type="AlphaFoldDB" id="A0A7X0AXW5"/>
<comment type="caution">
    <text evidence="3">The sequence shown here is derived from an EMBL/GenBank/DDBJ whole genome shotgun (WGS) entry which is preliminary data.</text>
</comment>
<dbReference type="InterPro" id="IPR000683">
    <property type="entry name" value="Gfo/Idh/MocA-like_OxRdtase_N"/>
</dbReference>
<keyword evidence="4" id="KW-1185">Reference proteome</keyword>
<dbReference type="InterPro" id="IPR004104">
    <property type="entry name" value="Gfo/Idh/MocA-like_OxRdtase_C"/>
</dbReference>
<evidence type="ECO:0000313" key="3">
    <source>
        <dbReference type="EMBL" id="MBB6251125.1"/>
    </source>
</evidence>
<dbReference type="RefSeq" id="WP_184799359.1">
    <property type="nucleotide sequence ID" value="NZ_JACIIZ010000004.1"/>
</dbReference>
<dbReference type="Pfam" id="PF01408">
    <property type="entry name" value="GFO_IDH_MocA"/>
    <property type="match status" value="1"/>
</dbReference>
<dbReference type="Pfam" id="PF02894">
    <property type="entry name" value="GFO_IDH_MocA_C"/>
    <property type="match status" value="1"/>
</dbReference>
<accession>A0A7X0AXW5</accession>
<protein>
    <submittedName>
        <fullName evidence="3">Putative dehydrogenase</fullName>
    </submittedName>
</protein>
<name>A0A7X0AXW5_9PROT</name>
<feature type="domain" description="Gfo/Idh/MocA-like oxidoreductase N-terminal" evidence="1">
    <location>
        <begin position="5"/>
        <end position="127"/>
    </location>
</feature>
<gene>
    <name evidence="3" type="ORF">FHS74_001670</name>
</gene>
<reference evidence="3 4" key="1">
    <citation type="submission" date="2020-08" db="EMBL/GenBank/DDBJ databases">
        <title>Genomic Encyclopedia of Type Strains, Phase IV (KMG-IV): sequencing the most valuable type-strain genomes for metagenomic binning, comparative biology and taxonomic classification.</title>
        <authorList>
            <person name="Goeker M."/>
        </authorList>
    </citation>
    <scope>NUCLEOTIDE SEQUENCE [LARGE SCALE GENOMIC DNA]</scope>
    <source>
        <strain evidence="3 4">DSM 22198</strain>
    </source>
</reference>
<evidence type="ECO:0000259" key="2">
    <source>
        <dbReference type="Pfam" id="PF02894"/>
    </source>
</evidence>
<organism evidence="3 4">
    <name type="scientific">Nitrospirillum iridis</name>
    <dbReference type="NCBI Taxonomy" id="765888"/>
    <lineage>
        <taxon>Bacteria</taxon>
        <taxon>Pseudomonadati</taxon>
        <taxon>Pseudomonadota</taxon>
        <taxon>Alphaproteobacteria</taxon>
        <taxon>Rhodospirillales</taxon>
        <taxon>Azospirillaceae</taxon>
        <taxon>Nitrospirillum</taxon>
    </lineage>
</organism>
<dbReference type="InterPro" id="IPR050424">
    <property type="entry name" value="Gfo-Idh-MocA_inositol_DH"/>
</dbReference>
<sequence>MSARLRFGIVGTGMMGVEHITSLALSPEVAVTAIVDPTPSSLDWARDALGDRAAGVAAYRTVAEMVREGKLDGVIIASPNHTHHDVLQPLLGTGLHILCEKPLCSSLGDAARVADAATGHKGVFWVGMEYRYMPPVGRFVEQVHGGRVGRLVMLSMREHRFPFLTKVGDWNRFSRNTGGTMVEKCCHFFDLMRLTVGAEAVRVYCSGAMDVNHLDERYGGETPDIIDNSYTVVDFANGVRALLDLSMFAEGAQEQEEIVAVGDQARLDVTIPRGDLVYSPRDAFRRPERVERTHVAVDGAALAAGSHHGATYFQHRAFLDAILNGAPVAVSAEDGYRAVEIGAAAELSARERRAVDLAELRR</sequence>
<dbReference type="GO" id="GO:0000166">
    <property type="term" value="F:nucleotide binding"/>
    <property type="evidence" value="ECO:0007669"/>
    <property type="project" value="InterPro"/>
</dbReference>
<dbReference type="EMBL" id="JACIIZ010000004">
    <property type="protein sequence ID" value="MBB6251125.1"/>
    <property type="molecule type" value="Genomic_DNA"/>
</dbReference>
<dbReference type="PANTHER" id="PTHR43593:SF1">
    <property type="entry name" value="INOSITOL 2-DEHYDROGENASE"/>
    <property type="match status" value="1"/>
</dbReference>
<evidence type="ECO:0000313" key="4">
    <source>
        <dbReference type="Proteomes" id="UP000539175"/>
    </source>
</evidence>
<dbReference type="Gene3D" id="3.40.50.720">
    <property type="entry name" value="NAD(P)-binding Rossmann-like Domain"/>
    <property type="match status" value="1"/>
</dbReference>
<feature type="domain" description="Gfo/Idh/MocA-like oxidoreductase C-terminal" evidence="2">
    <location>
        <begin position="141"/>
        <end position="357"/>
    </location>
</feature>
<evidence type="ECO:0000259" key="1">
    <source>
        <dbReference type="Pfam" id="PF01408"/>
    </source>
</evidence>
<proteinExistence type="predicted"/>
<dbReference type="Gene3D" id="3.30.360.10">
    <property type="entry name" value="Dihydrodipicolinate Reductase, domain 2"/>
    <property type="match status" value="1"/>
</dbReference>
<dbReference type="InterPro" id="IPR036291">
    <property type="entry name" value="NAD(P)-bd_dom_sf"/>
</dbReference>